<comment type="caution">
    <text evidence="3">The sequence shown here is derived from an EMBL/GenBank/DDBJ whole genome shotgun (WGS) entry which is preliminary data.</text>
</comment>
<feature type="region of interest" description="Disordered" evidence="2">
    <location>
        <begin position="51"/>
        <end position="73"/>
    </location>
</feature>
<dbReference type="AlphaFoldDB" id="A0A813IQW7"/>
<organism evidence="3 4">
    <name type="scientific">Polarella glacialis</name>
    <name type="common">Dinoflagellate</name>
    <dbReference type="NCBI Taxonomy" id="89957"/>
    <lineage>
        <taxon>Eukaryota</taxon>
        <taxon>Sar</taxon>
        <taxon>Alveolata</taxon>
        <taxon>Dinophyceae</taxon>
        <taxon>Suessiales</taxon>
        <taxon>Suessiaceae</taxon>
        <taxon>Polarella</taxon>
    </lineage>
</organism>
<dbReference type="InterPro" id="IPR018228">
    <property type="entry name" value="DNase_TatD-rel_CS"/>
</dbReference>
<dbReference type="SUPFAM" id="SSF51556">
    <property type="entry name" value="Metallo-dependent hydrolases"/>
    <property type="match status" value="1"/>
</dbReference>
<dbReference type="InterPro" id="IPR001130">
    <property type="entry name" value="TatD-like"/>
</dbReference>
<proteinExistence type="predicted"/>
<accession>A0A813IQW7</accession>
<dbReference type="Proteomes" id="UP000626109">
    <property type="component" value="Unassembled WGS sequence"/>
</dbReference>
<gene>
    <name evidence="3" type="ORF">PGLA2088_LOCUS13300</name>
</gene>
<evidence type="ECO:0000313" key="4">
    <source>
        <dbReference type="Proteomes" id="UP000626109"/>
    </source>
</evidence>
<evidence type="ECO:0000256" key="2">
    <source>
        <dbReference type="SAM" id="MobiDB-lite"/>
    </source>
</evidence>
<dbReference type="CDD" id="cd01310">
    <property type="entry name" value="TatD_DNAse"/>
    <property type="match status" value="1"/>
</dbReference>
<evidence type="ECO:0000313" key="3">
    <source>
        <dbReference type="EMBL" id="CAE8658188.1"/>
    </source>
</evidence>
<name>A0A813IQW7_POLGL</name>
<dbReference type="PANTHER" id="PTHR46363:SF1">
    <property type="entry name" value="DEOXYRIBONUCLEASE TATDN2-RELATED"/>
    <property type="match status" value="1"/>
</dbReference>
<sequence>MRKRVTSSLGRVHLARPREATAGASLPAASLAAHILLRRSSCRSVATATGSAQAAGSGNHGKMNLSGAPFPRDPARKDYMQRYRQDLARLSARLLEEAGAAAGARWVDSHCHLESILCRTWGGGGTAAVRESEQLLTLQDLVSLWPAGMEFCICNAVFRKPYKLPLRQGRAEAARSGGAASCLSEWGWLRANLNHFHEGSRLASRLKFTVGIHPHEAVHPQGWDEEAALFVRELAAHPLCVGIGECGMDLLRHKPRLADRQLDAFRAQLRLAVELGKPVVVHSRSAARPDGAAPAYATASGADPVEAACMSALTEELPRSHAVHMHCYSGSLEHAQRLCDHFPRLRLGFTGALTFGGKRGAQLAALVTSLPLERLLLETDGPYMCPEPFRGQTAHPGHVHLVAEQIADIKGETLSKVLAATRESTRAVYGI</sequence>
<dbReference type="GO" id="GO:0016788">
    <property type="term" value="F:hydrolase activity, acting on ester bonds"/>
    <property type="evidence" value="ECO:0007669"/>
    <property type="project" value="InterPro"/>
</dbReference>
<dbReference type="EMBL" id="CAJNNW010015864">
    <property type="protein sequence ID" value="CAE8658188.1"/>
    <property type="molecule type" value="Genomic_DNA"/>
</dbReference>
<keyword evidence="1" id="KW-0378">Hydrolase</keyword>
<reference evidence="3" key="1">
    <citation type="submission" date="2021-02" db="EMBL/GenBank/DDBJ databases">
        <authorList>
            <person name="Dougan E. K."/>
            <person name="Rhodes N."/>
            <person name="Thang M."/>
            <person name="Chan C."/>
        </authorList>
    </citation>
    <scope>NUCLEOTIDE SEQUENCE</scope>
</reference>
<evidence type="ECO:0000256" key="1">
    <source>
        <dbReference type="ARBA" id="ARBA00022801"/>
    </source>
</evidence>
<dbReference type="InterPro" id="IPR032466">
    <property type="entry name" value="Metal_Hydrolase"/>
</dbReference>
<dbReference type="PROSITE" id="PS01091">
    <property type="entry name" value="TATD_3"/>
    <property type="match status" value="1"/>
</dbReference>
<dbReference type="PANTHER" id="PTHR46363">
    <property type="entry name" value="DEOXYRIBONUCLEASE TATDN2-RELATED"/>
    <property type="match status" value="1"/>
</dbReference>
<dbReference type="Gene3D" id="3.20.20.140">
    <property type="entry name" value="Metal-dependent hydrolases"/>
    <property type="match status" value="1"/>
</dbReference>
<dbReference type="Pfam" id="PF01026">
    <property type="entry name" value="TatD_DNase"/>
    <property type="match status" value="1"/>
</dbReference>
<protein>
    <submittedName>
        <fullName evidence="3">Uncharacterized protein</fullName>
    </submittedName>
</protein>